<dbReference type="EMBL" id="CYHE01000003">
    <property type="protein sequence ID" value="CUA94118.1"/>
    <property type="molecule type" value="Genomic_DNA"/>
</dbReference>
<keyword evidence="1" id="KW-0645">Protease</keyword>
<dbReference type="SUPFAM" id="SSF50630">
    <property type="entry name" value="Acid proteases"/>
    <property type="match status" value="1"/>
</dbReference>
<dbReference type="InterPro" id="IPR034122">
    <property type="entry name" value="Retropepsin-like_bacterial"/>
</dbReference>
<dbReference type="InterPro" id="IPR001969">
    <property type="entry name" value="Aspartic_peptidase_AS"/>
</dbReference>
<keyword evidence="1" id="KW-0378">Hydrolase</keyword>
<organism evidence="1 2">
    <name type="scientific">Pannonibacter indicus</name>
    <dbReference type="NCBI Taxonomy" id="466044"/>
    <lineage>
        <taxon>Bacteria</taxon>
        <taxon>Pseudomonadati</taxon>
        <taxon>Pseudomonadota</taxon>
        <taxon>Alphaproteobacteria</taxon>
        <taxon>Hyphomicrobiales</taxon>
        <taxon>Stappiaceae</taxon>
        <taxon>Pannonibacter</taxon>
    </lineage>
</organism>
<evidence type="ECO:0000313" key="2">
    <source>
        <dbReference type="Proteomes" id="UP000183900"/>
    </source>
</evidence>
<keyword evidence="2" id="KW-1185">Reference proteome</keyword>
<evidence type="ECO:0000313" key="1">
    <source>
        <dbReference type="EMBL" id="CUA94118.1"/>
    </source>
</evidence>
<dbReference type="RefSeq" id="WP_072242559.1">
    <property type="nucleotide sequence ID" value="NZ_CYHE01000003.1"/>
</dbReference>
<protein>
    <submittedName>
        <fullName evidence="1">Clan AA aspartic protease, TIGR02281 family</fullName>
    </submittedName>
</protein>
<reference evidence="2" key="1">
    <citation type="submission" date="2015-08" db="EMBL/GenBank/DDBJ databases">
        <authorList>
            <person name="Varghese N."/>
        </authorList>
    </citation>
    <scope>NUCLEOTIDE SEQUENCE [LARGE SCALE GENOMIC DNA]</scope>
    <source>
        <strain evidence="2">DSM 23407</strain>
    </source>
</reference>
<dbReference type="AlphaFoldDB" id="A0A0K6HTM9"/>
<dbReference type="Pfam" id="PF13975">
    <property type="entry name" value="gag-asp_proteas"/>
    <property type="match status" value="1"/>
</dbReference>
<dbReference type="PROSITE" id="PS00141">
    <property type="entry name" value="ASP_PROTEASE"/>
    <property type="match status" value="1"/>
</dbReference>
<dbReference type="NCBIfam" id="TIGR02281">
    <property type="entry name" value="clan_AA_DTGA"/>
    <property type="match status" value="1"/>
</dbReference>
<dbReference type="GO" id="GO:0004190">
    <property type="term" value="F:aspartic-type endopeptidase activity"/>
    <property type="evidence" value="ECO:0007669"/>
    <property type="project" value="InterPro"/>
</dbReference>
<accession>A0A0K6HTM9</accession>
<sequence>MLRYLVILVLLAALVPFVPGLVERWTQAQAPSPAAGQAAQATGGSLKLKAEPNGHFIAGTRINGRTLKMMVDTGATLVALPQSDARRAGIRPEDKDFTARINTANGIIAAAPVKIETLELGPLYLRDVDAVVIPDASLSTPLLGMSALRRFKRFDISGDTMLLVQ</sequence>
<dbReference type="Gene3D" id="2.40.70.10">
    <property type="entry name" value="Acid Proteases"/>
    <property type="match status" value="1"/>
</dbReference>
<dbReference type="Proteomes" id="UP000183900">
    <property type="component" value="Unassembled WGS sequence"/>
</dbReference>
<name>A0A0K6HTM9_9HYPH</name>
<dbReference type="CDD" id="cd05483">
    <property type="entry name" value="retropepsin_like_bacteria"/>
    <property type="match status" value="1"/>
</dbReference>
<proteinExistence type="predicted"/>
<gene>
    <name evidence="1" type="ORF">Ga0061067_10337</name>
</gene>
<dbReference type="InterPro" id="IPR021109">
    <property type="entry name" value="Peptidase_aspartic_dom_sf"/>
</dbReference>
<dbReference type="GO" id="GO:0006508">
    <property type="term" value="P:proteolysis"/>
    <property type="evidence" value="ECO:0007669"/>
    <property type="project" value="UniProtKB-KW"/>
</dbReference>
<dbReference type="InterPro" id="IPR011969">
    <property type="entry name" value="Clan_AA_Asp_peptidase_C"/>
</dbReference>